<sequence>MVTAFTLTSAQDAVLGGAAGDIGRGWRASPGEDYDVQWRRCREATEAVQAAITAHADETGANRYELEQLVKTTVCHAEEDPTE</sequence>
<dbReference type="EMBL" id="JACHJK010000022">
    <property type="protein sequence ID" value="MBB5932202.1"/>
    <property type="molecule type" value="Genomic_DNA"/>
</dbReference>
<gene>
    <name evidence="1" type="ORF">FHS34_007711</name>
</gene>
<name>A0A7W9Q3M5_9ACTN</name>
<organism evidence="1 2">
    <name type="scientific">Streptomyces echinatus</name>
    <dbReference type="NCBI Taxonomy" id="67293"/>
    <lineage>
        <taxon>Bacteria</taxon>
        <taxon>Bacillati</taxon>
        <taxon>Actinomycetota</taxon>
        <taxon>Actinomycetes</taxon>
        <taxon>Kitasatosporales</taxon>
        <taxon>Streptomycetaceae</taxon>
        <taxon>Streptomyces</taxon>
    </lineage>
</organism>
<reference evidence="1 2" key="1">
    <citation type="submission" date="2020-08" db="EMBL/GenBank/DDBJ databases">
        <title>Genomic Encyclopedia of Type Strains, Phase III (KMG-III): the genomes of soil and plant-associated and newly described type strains.</title>
        <authorList>
            <person name="Whitman W."/>
        </authorList>
    </citation>
    <scope>NUCLEOTIDE SEQUENCE [LARGE SCALE GENOMIC DNA]</scope>
    <source>
        <strain evidence="1 2">CECT 3313</strain>
    </source>
</reference>
<dbReference type="RefSeq" id="WP_184974304.1">
    <property type="nucleotide sequence ID" value="NZ_BAAAWF010000091.1"/>
</dbReference>
<evidence type="ECO:0000313" key="1">
    <source>
        <dbReference type="EMBL" id="MBB5932202.1"/>
    </source>
</evidence>
<protein>
    <submittedName>
        <fullName evidence="1">Uncharacterized protein</fullName>
    </submittedName>
</protein>
<proteinExistence type="predicted"/>
<keyword evidence="2" id="KW-1185">Reference proteome</keyword>
<accession>A0A7W9Q3M5</accession>
<evidence type="ECO:0000313" key="2">
    <source>
        <dbReference type="Proteomes" id="UP000585836"/>
    </source>
</evidence>
<dbReference type="Proteomes" id="UP000585836">
    <property type="component" value="Unassembled WGS sequence"/>
</dbReference>
<dbReference type="AlphaFoldDB" id="A0A7W9Q3M5"/>
<comment type="caution">
    <text evidence="1">The sequence shown here is derived from an EMBL/GenBank/DDBJ whole genome shotgun (WGS) entry which is preliminary data.</text>
</comment>